<keyword evidence="2" id="KW-1185">Reference proteome</keyword>
<sequence>MKREEALEYMNRYLDHDLTKEETDTLFRHLGESPEAQEDFEFLKGLSDQLESLPDVQPPVSLVDSILPKLDEIDRLAAIAAPDVQPEKLSEMESKRMFGEEAPKRRKAAAFWRSTMGRAVGGTAVAAAVLGIFVVNYEPKEMPNAEVSSSAAVTGATDDTLVPSGEAQTESATIDPSTEVESVQPEAKLEPNENNLRQNEDQTEPEKTPSALEDGTEADEPASDSSNDTGEPATGSQPTDSGADNSAVPNSGTSSNDAKSGDTSQQPATPKSNAAPNTDGTARKNPGTSDSSQPSANPQEQKAPTVEPTPPASPPVQGDAEEGAADEEGQPNEGISTFSLGDELPTDRESATAPNNDSDAIDSQIYSLTVAPTEWVSPDSTYVITYSTNTLKLLKGDHSKELNSYKVDGEVTGGIWSADGKTFTYDLIKADGTTAQGTWKIEEVTLEQGKK</sequence>
<organism evidence="1 2">
    <name type="scientific">Saccharibacillus sacchari</name>
    <dbReference type="NCBI Taxonomy" id="456493"/>
    <lineage>
        <taxon>Bacteria</taxon>
        <taxon>Bacillati</taxon>
        <taxon>Bacillota</taxon>
        <taxon>Bacilli</taxon>
        <taxon>Bacillales</taxon>
        <taxon>Paenibacillaceae</taxon>
        <taxon>Saccharibacillus</taxon>
    </lineage>
</organism>
<evidence type="ECO:0000313" key="2">
    <source>
        <dbReference type="Proteomes" id="UP001380953"/>
    </source>
</evidence>
<dbReference type="EMBL" id="JBBKAR010000033">
    <property type="protein sequence ID" value="MEJ8304185.1"/>
    <property type="molecule type" value="Genomic_DNA"/>
</dbReference>
<accession>A0ACC6PB59</accession>
<protein>
    <submittedName>
        <fullName evidence="1">Uncharacterized protein</fullName>
    </submittedName>
</protein>
<gene>
    <name evidence="1" type="ORF">WKI47_09800</name>
</gene>
<comment type="caution">
    <text evidence="1">The sequence shown here is derived from an EMBL/GenBank/DDBJ whole genome shotgun (WGS) entry which is preliminary data.</text>
</comment>
<reference evidence="1" key="1">
    <citation type="submission" date="2024-03" db="EMBL/GenBank/DDBJ databases">
        <title>Whole genome sequecning of epiphytes from Marcgravia umbellata leaves.</title>
        <authorList>
            <person name="Kumar G."/>
            <person name="Savka M.A."/>
        </authorList>
    </citation>
    <scope>NUCLEOTIDE SEQUENCE</scope>
    <source>
        <strain evidence="1">RIT_BL5</strain>
    </source>
</reference>
<dbReference type="Proteomes" id="UP001380953">
    <property type="component" value="Unassembled WGS sequence"/>
</dbReference>
<name>A0ACC6PB59_9BACL</name>
<evidence type="ECO:0000313" key="1">
    <source>
        <dbReference type="EMBL" id="MEJ8304185.1"/>
    </source>
</evidence>
<proteinExistence type="predicted"/>